<dbReference type="InterPro" id="IPR015500">
    <property type="entry name" value="Peptidase_S8_subtilisin-rel"/>
</dbReference>
<dbReference type="CDD" id="cd04843">
    <property type="entry name" value="Peptidases_S8_11"/>
    <property type="match status" value="1"/>
</dbReference>
<dbReference type="SUPFAM" id="SSF52743">
    <property type="entry name" value="Subtilisin-like"/>
    <property type="match status" value="1"/>
</dbReference>
<evidence type="ECO:0000256" key="4">
    <source>
        <dbReference type="PROSITE-ProRule" id="PRU01240"/>
    </source>
</evidence>
<feature type="domain" description="Peptidase S8/S53" evidence="5">
    <location>
        <begin position="290"/>
        <end position="528"/>
    </location>
</feature>
<dbReference type="RefSeq" id="WP_166302836.1">
    <property type="nucleotide sequence ID" value="NZ_CAWPIB010000003.1"/>
</dbReference>
<dbReference type="InterPro" id="IPR036852">
    <property type="entry name" value="Peptidase_S8/S53_dom_sf"/>
</dbReference>
<dbReference type="GO" id="GO:0016485">
    <property type="term" value="P:protein processing"/>
    <property type="evidence" value="ECO:0007669"/>
    <property type="project" value="TreeGrafter"/>
</dbReference>
<keyword evidence="1 4" id="KW-0645">Protease</keyword>
<dbReference type="AlphaFoldDB" id="A0A7X5TG11"/>
<name>A0A7X5TG11_9GAMM</name>
<dbReference type="PANTHER" id="PTHR42884:SF14">
    <property type="entry name" value="NEUROENDOCRINE CONVERTASE 1"/>
    <property type="match status" value="1"/>
</dbReference>
<evidence type="ECO:0000313" key="6">
    <source>
        <dbReference type="EMBL" id="NHB91415.1"/>
    </source>
</evidence>
<dbReference type="EMBL" id="PUJW01000003">
    <property type="protein sequence ID" value="NHB91415.1"/>
    <property type="molecule type" value="Genomic_DNA"/>
</dbReference>
<keyword evidence="2 4" id="KW-0378">Hydrolase</keyword>
<comment type="similarity">
    <text evidence="4">Belongs to the peptidase S8 family.</text>
</comment>
<accession>A0A7X5TG11</accession>
<dbReference type="Gene3D" id="3.40.50.200">
    <property type="entry name" value="Peptidase S8/S53 domain"/>
    <property type="match status" value="1"/>
</dbReference>
<dbReference type="GO" id="GO:0016020">
    <property type="term" value="C:membrane"/>
    <property type="evidence" value="ECO:0007669"/>
    <property type="project" value="TreeGrafter"/>
</dbReference>
<dbReference type="InterPro" id="IPR034073">
    <property type="entry name" value="Subtilisin_DY-like_dom"/>
</dbReference>
<evidence type="ECO:0000256" key="2">
    <source>
        <dbReference type="ARBA" id="ARBA00022801"/>
    </source>
</evidence>
<evidence type="ECO:0000313" key="7">
    <source>
        <dbReference type="Proteomes" id="UP000591844"/>
    </source>
</evidence>
<keyword evidence="3 4" id="KW-0720">Serine protease</keyword>
<comment type="caution">
    <text evidence="6">The sequence shown here is derived from an EMBL/GenBank/DDBJ whole genome shotgun (WGS) entry which is preliminary data.</text>
</comment>
<evidence type="ECO:0000256" key="1">
    <source>
        <dbReference type="ARBA" id="ARBA00022670"/>
    </source>
</evidence>
<dbReference type="InterPro" id="IPR000209">
    <property type="entry name" value="Peptidase_S8/S53_dom"/>
</dbReference>
<feature type="active site" description="Charge relay system" evidence="4">
    <location>
        <position position="492"/>
    </location>
</feature>
<organism evidence="6 7">
    <name type="scientific">Photorhabdus cinerea</name>
    <dbReference type="NCBI Taxonomy" id="471575"/>
    <lineage>
        <taxon>Bacteria</taxon>
        <taxon>Pseudomonadati</taxon>
        <taxon>Pseudomonadota</taxon>
        <taxon>Gammaproteobacteria</taxon>
        <taxon>Enterobacterales</taxon>
        <taxon>Morganellaceae</taxon>
        <taxon>Photorhabdus</taxon>
    </lineage>
</organism>
<dbReference type="Pfam" id="PF00082">
    <property type="entry name" value="Peptidase_S8"/>
    <property type="match status" value="1"/>
</dbReference>
<dbReference type="PROSITE" id="PS00138">
    <property type="entry name" value="SUBTILASE_SER"/>
    <property type="match status" value="1"/>
</dbReference>
<sequence>MSISLEYFRSAKFDGNLYLKCHGKIGKDTETKHTLTNLTTKEIYEHYSENNQLSCFTSLKPANYIIETTIIKDGKTIKNLPPKNIEIKESDLLFDIEKEIDEINKNASNDININPIPPEQTTFEYRTISLKGNNYIPNDNLKYKLEIMFSPDGLKRLEIERNNLLPVFNSLKHTIEIEPVFNQEDLDKKTWKTQEFSKLAHLYKIDSNINHSDLVKLTNELEKLDYVEFCSLTPILKDLPPPPLLLSKEEVVIPESDIHITTPDFSHLQGYLDEHNGMNIRNAWAEGYKGQGITIHHLDFGVYRNHEDLVGNITVINSRPETQDCNHGTASTGCIAAKDNKFGVTGIAHECQFRFYDVDDFDKIIYSFSPGDIISLDVQISVNYRYYPFTYIKSYWQKIKSCADAGAIIIFASGNSGLNLAYDFTFPNYGDPGGIMIGACTSINGHRLGFSNHNLHTSLNSWGENVTTTGYSDLQKLPGNNRNYTHSYNGTSSATPLVSGALALIQSYAKSKYHKYLNCYQIATLVKNSGFTIGEIQGIGSRPNVANAFKLMDRLFS</sequence>
<evidence type="ECO:0000259" key="5">
    <source>
        <dbReference type="Pfam" id="PF00082"/>
    </source>
</evidence>
<dbReference type="PRINTS" id="PR00723">
    <property type="entry name" value="SUBTILISIN"/>
</dbReference>
<feature type="active site" description="Charge relay system" evidence="4">
    <location>
        <position position="299"/>
    </location>
</feature>
<dbReference type="InterPro" id="IPR023828">
    <property type="entry name" value="Peptidase_S8_Ser-AS"/>
</dbReference>
<evidence type="ECO:0000256" key="3">
    <source>
        <dbReference type="ARBA" id="ARBA00022825"/>
    </source>
</evidence>
<dbReference type="PANTHER" id="PTHR42884">
    <property type="entry name" value="PROPROTEIN CONVERTASE SUBTILISIN/KEXIN-RELATED"/>
    <property type="match status" value="1"/>
</dbReference>
<dbReference type="GO" id="GO:0004252">
    <property type="term" value="F:serine-type endopeptidase activity"/>
    <property type="evidence" value="ECO:0007669"/>
    <property type="project" value="UniProtKB-UniRule"/>
</dbReference>
<feature type="active site" description="Charge relay system" evidence="4">
    <location>
        <position position="327"/>
    </location>
</feature>
<reference evidence="6 7" key="1">
    <citation type="submission" date="2018-02" db="EMBL/GenBank/DDBJ databases">
        <authorList>
            <person name="Machado R.A."/>
        </authorList>
    </citation>
    <scope>NUCLEOTIDE SEQUENCE [LARGE SCALE GENOMIC DNA]</scope>
    <source>
        <strain evidence="6 7">DSM 19724</strain>
    </source>
</reference>
<dbReference type="PROSITE" id="PS51892">
    <property type="entry name" value="SUBTILASE"/>
    <property type="match status" value="1"/>
</dbReference>
<dbReference type="Proteomes" id="UP000591844">
    <property type="component" value="Unassembled WGS sequence"/>
</dbReference>
<proteinExistence type="inferred from homology"/>
<keyword evidence="7" id="KW-1185">Reference proteome</keyword>
<gene>
    <name evidence="6" type="ORF">C5469_04385</name>
</gene>
<protein>
    <submittedName>
        <fullName evidence="6">Peptidase</fullName>
    </submittedName>
</protein>